<dbReference type="SUPFAM" id="SSF52833">
    <property type="entry name" value="Thioredoxin-like"/>
    <property type="match status" value="1"/>
</dbReference>
<evidence type="ECO:0000259" key="1">
    <source>
        <dbReference type="PROSITE" id="PS50404"/>
    </source>
</evidence>
<feature type="domain" description="GST N-terminal" evidence="1">
    <location>
        <begin position="6"/>
        <end position="88"/>
    </location>
</feature>
<evidence type="ECO:0000259" key="2">
    <source>
        <dbReference type="PROSITE" id="PS50405"/>
    </source>
</evidence>
<proteinExistence type="predicted"/>
<dbReference type="InterPro" id="IPR036282">
    <property type="entry name" value="Glutathione-S-Trfase_C_sf"/>
</dbReference>
<dbReference type="InterPro" id="IPR040079">
    <property type="entry name" value="Glutathione_S-Trfase"/>
</dbReference>
<name>A0AAU9IKT4_9CILI</name>
<dbReference type="Gene3D" id="1.20.1050.10">
    <property type="match status" value="1"/>
</dbReference>
<dbReference type="InterPro" id="IPR010987">
    <property type="entry name" value="Glutathione-S-Trfase_C-like"/>
</dbReference>
<sequence>MAITPEKLQLFVHYLCPYAQRALYTLAYKGIQCEIIEVDLTKKPSWFLEVNPLGQVPAARVIQSGKEYHICESINVSEYFDSFPGPPLYPRLPNGTVNPIEKTLVDLNIRQVSDAATQNLATYYKGFGTPEQILVTRKLLKNLDKILENRGFLMTKILGKNELTLSDIVLLPMVERLHALKDGAWRELVDGEDLSNLWFWFENLIEQPWGQAMRADPRRIAKWIIGRRSPEYKGLSLPLTNYD</sequence>
<dbReference type="PANTHER" id="PTHR43968">
    <property type="match status" value="1"/>
</dbReference>
<dbReference type="AlphaFoldDB" id="A0AAU9IKT4"/>
<dbReference type="SFLD" id="SFLDS00019">
    <property type="entry name" value="Glutathione_Transferase_(cytos"/>
    <property type="match status" value="1"/>
</dbReference>
<protein>
    <recommendedName>
        <fullName evidence="5">Glutathione S-transferase</fullName>
    </recommendedName>
</protein>
<dbReference type="EMBL" id="CAJZBQ010000011">
    <property type="protein sequence ID" value="CAG9314098.1"/>
    <property type="molecule type" value="Genomic_DNA"/>
</dbReference>
<dbReference type="InterPro" id="IPR036249">
    <property type="entry name" value="Thioredoxin-like_sf"/>
</dbReference>
<gene>
    <name evidence="3" type="ORF">BSTOLATCC_MIC9895</name>
</gene>
<evidence type="ECO:0000313" key="4">
    <source>
        <dbReference type="Proteomes" id="UP001162131"/>
    </source>
</evidence>
<dbReference type="InterPro" id="IPR004045">
    <property type="entry name" value="Glutathione_S-Trfase_N"/>
</dbReference>
<reference evidence="3" key="1">
    <citation type="submission" date="2021-09" db="EMBL/GenBank/DDBJ databases">
        <authorList>
            <consortium name="AG Swart"/>
            <person name="Singh M."/>
            <person name="Singh A."/>
            <person name="Seah K."/>
            <person name="Emmerich C."/>
        </authorList>
    </citation>
    <scope>NUCLEOTIDE SEQUENCE</scope>
    <source>
        <strain evidence="3">ATCC30299</strain>
    </source>
</reference>
<comment type="caution">
    <text evidence="3">The sequence shown here is derived from an EMBL/GenBank/DDBJ whole genome shotgun (WGS) entry which is preliminary data.</text>
</comment>
<dbReference type="PANTHER" id="PTHR43968:SF6">
    <property type="entry name" value="GLUTATHIONE S-TRANSFERASE OMEGA"/>
    <property type="match status" value="1"/>
</dbReference>
<dbReference type="PROSITE" id="PS50404">
    <property type="entry name" value="GST_NTER"/>
    <property type="match status" value="1"/>
</dbReference>
<evidence type="ECO:0000313" key="3">
    <source>
        <dbReference type="EMBL" id="CAG9314098.1"/>
    </source>
</evidence>
<dbReference type="InterPro" id="IPR050983">
    <property type="entry name" value="GST_Omega/HSP26"/>
</dbReference>
<evidence type="ECO:0008006" key="5">
    <source>
        <dbReference type="Google" id="ProtNLM"/>
    </source>
</evidence>
<dbReference type="Proteomes" id="UP001162131">
    <property type="component" value="Unassembled WGS sequence"/>
</dbReference>
<dbReference type="SUPFAM" id="SSF47616">
    <property type="entry name" value="GST C-terminal domain-like"/>
    <property type="match status" value="1"/>
</dbReference>
<feature type="domain" description="GST C-terminal" evidence="2">
    <location>
        <begin position="98"/>
        <end position="224"/>
    </location>
</feature>
<dbReference type="Pfam" id="PF13409">
    <property type="entry name" value="GST_N_2"/>
    <property type="match status" value="1"/>
</dbReference>
<dbReference type="PROSITE" id="PS50405">
    <property type="entry name" value="GST_CTER"/>
    <property type="match status" value="1"/>
</dbReference>
<dbReference type="GO" id="GO:0005737">
    <property type="term" value="C:cytoplasm"/>
    <property type="evidence" value="ECO:0007669"/>
    <property type="project" value="TreeGrafter"/>
</dbReference>
<accession>A0AAU9IKT4</accession>
<organism evidence="3 4">
    <name type="scientific">Blepharisma stoltei</name>
    <dbReference type="NCBI Taxonomy" id="1481888"/>
    <lineage>
        <taxon>Eukaryota</taxon>
        <taxon>Sar</taxon>
        <taxon>Alveolata</taxon>
        <taxon>Ciliophora</taxon>
        <taxon>Postciliodesmatophora</taxon>
        <taxon>Heterotrichea</taxon>
        <taxon>Heterotrichida</taxon>
        <taxon>Blepharismidae</taxon>
        <taxon>Blepharisma</taxon>
    </lineage>
</organism>
<keyword evidence="4" id="KW-1185">Reference proteome</keyword>
<dbReference type="Gene3D" id="3.40.30.10">
    <property type="entry name" value="Glutaredoxin"/>
    <property type="match status" value="1"/>
</dbReference>